<evidence type="ECO:0000313" key="2">
    <source>
        <dbReference type="Proteomes" id="UP000030104"/>
    </source>
</evidence>
<name>A0A0A2KRY8_PENIT</name>
<accession>A0A0A2KRY8</accession>
<organism evidence="1 2">
    <name type="scientific">Penicillium italicum</name>
    <name type="common">Blue mold</name>
    <dbReference type="NCBI Taxonomy" id="40296"/>
    <lineage>
        <taxon>Eukaryota</taxon>
        <taxon>Fungi</taxon>
        <taxon>Dikarya</taxon>
        <taxon>Ascomycota</taxon>
        <taxon>Pezizomycotina</taxon>
        <taxon>Eurotiomycetes</taxon>
        <taxon>Eurotiomycetidae</taxon>
        <taxon>Eurotiales</taxon>
        <taxon>Aspergillaceae</taxon>
        <taxon>Penicillium</taxon>
    </lineage>
</organism>
<evidence type="ECO:0000313" key="1">
    <source>
        <dbReference type="EMBL" id="KGO69683.1"/>
    </source>
</evidence>
<dbReference type="OrthoDB" id="4367792at2759"/>
<keyword evidence="2" id="KW-1185">Reference proteome</keyword>
<dbReference type="Proteomes" id="UP000030104">
    <property type="component" value="Unassembled WGS sequence"/>
</dbReference>
<sequence length="305" mass="33566">MRKIFLLILVAAKRDSKQQNLTNGISCQTVECDIENNEPPKVVNGVAGDETLPSSFADLPELTEPDTSVSTAEISAMMMEDINGIFPTPISSVDIVGTHTQSSSLVAQCNIPEISWLETTEMTQEIPLLQPNHADCFVGDDNHDGDNSAAMDSNERRLTKVVALVEESGFESVDELVTEYYTLQVGDAELASAQSHSRSRNLRPFLQALHESSKQWSVRESSSYKEGILRAAEELLCDEIKTSLSELDKTQTGGRSESFLWRNVGEPILSLINSPTENGALISFMKRDMTRLRNNASAFSFVLSS</sequence>
<protein>
    <submittedName>
        <fullName evidence="1">Uncharacterized protein</fullName>
    </submittedName>
</protein>
<proteinExistence type="predicted"/>
<gene>
    <name evidence="1" type="ORF">PITC_045430</name>
</gene>
<comment type="caution">
    <text evidence="1">The sequence shown here is derived from an EMBL/GenBank/DDBJ whole genome shotgun (WGS) entry which is preliminary data.</text>
</comment>
<reference evidence="1 2" key="1">
    <citation type="journal article" date="2015" name="Mol. Plant Microbe Interact.">
        <title>Genome, transcriptome, and functional analyses of Penicillium expansum provide new insights into secondary metabolism and pathogenicity.</title>
        <authorList>
            <person name="Ballester A.R."/>
            <person name="Marcet-Houben M."/>
            <person name="Levin E."/>
            <person name="Sela N."/>
            <person name="Selma-Lazaro C."/>
            <person name="Carmona L."/>
            <person name="Wisniewski M."/>
            <person name="Droby S."/>
            <person name="Gonzalez-Candelas L."/>
            <person name="Gabaldon T."/>
        </authorList>
    </citation>
    <scope>NUCLEOTIDE SEQUENCE [LARGE SCALE GENOMIC DNA]</scope>
    <source>
        <strain evidence="1 2">PHI-1</strain>
    </source>
</reference>
<dbReference type="HOGENOM" id="CLU_912473_0_0_1"/>
<dbReference type="EMBL" id="JQGA01001127">
    <property type="protein sequence ID" value="KGO69683.1"/>
    <property type="molecule type" value="Genomic_DNA"/>
</dbReference>
<dbReference type="AlphaFoldDB" id="A0A0A2KRY8"/>